<dbReference type="GO" id="GO:0005739">
    <property type="term" value="C:mitochondrion"/>
    <property type="evidence" value="ECO:0007669"/>
    <property type="project" value="TreeGrafter"/>
</dbReference>
<feature type="domain" description="Peptidase M16 C-terminal" evidence="3">
    <location>
        <begin position="3"/>
        <end position="64"/>
    </location>
</feature>
<dbReference type="PANTHER" id="PTHR11851:SF49">
    <property type="entry name" value="MITOCHONDRIAL-PROCESSING PEPTIDASE SUBUNIT ALPHA"/>
    <property type="match status" value="1"/>
</dbReference>
<dbReference type="Proteomes" id="UP000270094">
    <property type="component" value="Unassembled WGS sequence"/>
</dbReference>
<organism evidence="4 5">
    <name type="scientific">Strongylus vulgaris</name>
    <name type="common">Blood worm</name>
    <dbReference type="NCBI Taxonomy" id="40348"/>
    <lineage>
        <taxon>Eukaryota</taxon>
        <taxon>Metazoa</taxon>
        <taxon>Ecdysozoa</taxon>
        <taxon>Nematoda</taxon>
        <taxon>Chromadorea</taxon>
        <taxon>Rhabditida</taxon>
        <taxon>Rhabditina</taxon>
        <taxon>Rhabditomorpha</taxon>
        <taxon>Strongyloidea</taxon>
        <taxon>Strongylidae</taxon>
        <taxon>Strongylus</taxon>
    </lineage>
</organism>
<protein>
    <recommendedName>
        <fullName evidence="3">Peptidase M16 C-terminal domain-containing protein</fullName>
    </recommendedName>
</protein>
<dbReference type="GO" id="GO:0046872">
    <property type="term" value="F:metal ion binding"/>
    <property type="evidence" value="ECO:0007669"/>
    <property type="project" value="InterPro"/>
</dbReference>
<evidence type="ECO:0000256" key="1">
    <source>
        <dbReference type="ARBA" id="ARBA00002123"/>
    </source>
</evidence>
<dbReference type="AlphaFoldDB" id="A0A3P7IQW6"/>
<dbReference type="OrthoDB" id="277191at2759"/>
<dbReference type="Gene3D" id="3.30.830.10">
    <property type="entry name" value="Metalloenzyme, LuxS/M16 peptidase-like"/>
    <property type="match status" value="1"/>
</dbReference>
<dbReference type="SUPFAM" id="SSF63411">
    <property type="entry name" value="LuxS/MPP-like metallohydrolase"/>
    <property type="match status" value="1"/>
</dbReference>
<dbReference type="GO" id="GO:0006627">
    <property type="term" value="P:protein processing involved in protein targeting to mitochondrion"/>
    <property type="evidence" value="ECO:0007669"/>
    <property type="project" value="TreeGrafter"/>
</dbReference>
<evidence type="ECO:0000259" key="3">
    <source>
        <dbReference type="Pfam" id="PF05193"/>
    </source>
</evidence>
<dbReference type="Pfam" id="PF05193">
    <property type="entry name" value="Peptidase_M16_C"/>
    <property type="match status" value="1"/>
</dbReference>
<evidence type="ECO:0000256" key="2">
    <source>
        <dbReference type="ARBA" id="ARBA00007261"/>
    </source>
</evidence>
<dbReference type="PANTHER" id="PTHR11851">
    <property type="entry name" value="METALLOPROTEASE"/>
    <property type="match status" value="1"/>
</dbReference>
<accession>A0A3P7IQW6</accession>
<comment type="similarity">
    <text evidence="2">Belongs to the peptidase M16 family.</text>
</comment>
<gene>
    <name evidence="4" type="ORF">SVUK_LOCUS7474</name>
</gene>
<dbReference type="EMBL" id="UYYB01025519">
    <property type="protein sequence ID" value="VDM72476.1"/>
    <property type="molecule type" value="Genomic_DNA"/>
</dbReference>
<evidence type="ECO:0000313" key="5">
    <source>
        <dbReference type="Proteomes" id="UP000270094"/>
    </source>
</evidence>
<name>A0A3P7IQW6_STRVU</name>
<evidence type="ECO:0000313" key="4">
    <source>
        <dbReference type="EMBL" id="VDM72476.1"/>
    </source>
</evidence>
<dbReference type="InterPro" id="IPR050361">
    <property type="entry name" value="MPP/UQCRC_Complex"/>
</dbReference>
<reference evidence="4 5" key="1">
    <citation type="submission" date="2018-11" db="EMBL/GenBank/DDBJ databases">
        <authorList>
            <consortium name="Pathogen Informatics"/>
        </authorList>
    </citation>
    <scope>NUCLEOTIDE SEQUENCE [LARGE SCALE GENOMIC DNA]</scope>
</reference>
<comment type="function">
    <text evidence="1">Substrate recognition and binding subunit of the essential mitochondrial processing protease (MPP), which cleaves the mitochondrial sequence off newly imported precursors proteins.</text>
</comment>
<sequence length="159" mass="18240">MNRHNWIHSATAFNHSYADAGLFYIHASSDPKLINDALIVILDQYFSLLKGVDEVELKRARTQLKSQFLISLEVRPAIFEDLVRQIIYHGCTRRPEEYIAEIDRVKIQDIVRIAERMLSGRPSLVGYGDISELYSFEAINDAVAQRNFCALGNRGVKLW</sequence>
<dbReference type="InterPro" id="IPR007863">
    <property type="entry name" value="Peptidase_M16_C"/>
</dbReference>
<proteinExistence type="inferred from homology"/>
<dbReference type="InterPro" id="IPR011249">
    <property type="entry name" value="Metalloenz_LuxS/M16"/>
</dbReference>
<keyword evidence="5" id="KW-1185">Reference proteome</keyword>